<protein>
    <submittedName>
        <fullName evidence="2">Uncharacterized protein</fullName>
    </submittedName>
</protein>
<accession>A0A5B7EH98</accession>
<sequence>MRLAEGGLMKTLPQDFSRAPLCQPGAAASSGEVARESRDYKNLLMHDVFLLHPSELSCNAGHHGGRRENDTDSSLNSLKSKHSDTMMMIMPDTNHYK</sequence>
<dbReference type="AlphaFoldDB" id="A0A5B7EH98"/>
<evidence type="ECO:0000313" key="2">
    <source>
        <dbReference type="EMBL" id="MPC32599.1"/>
    </source>
</evidence>
<organism evidence="2 3">
    <name type="scientific">Portunus trituberculatus</name>
    <name type="common">Swimming crab</name>
    <name type="synonym">Neptunus trituberculatus</name>
    <dbReference type="NCBI Taxonomy" id="210409"/>
    <lineage>
        <taxon>Eukaryota</taxon>
        <taxon>Metazoa</taxon>
        <taxon>Ecdysozoa</taxon>
        <taxon>Arthropoda</taxon>
        <taxon>Crustacea</taxon>
        <taxon>Multicrustacea</taxon>
        <taxon>Malacostraca</taxon>
        <taxon>Eumalacostraca</taxon>
        <taxon>Eucarida</taxon>
        <taxon>Decapoda</taxon>
        <taxon>Pleocyemata</taxon>
        <taxon>Brachyura</taxon>
        <taxon>Eubrachyura</taxon>
        <taxon>Portunoidea</taxon>
        <taxon>Portunidae</taxon>
        <taxon>Portuninae</taxon>
        <taxon>Portunus</taxon>
    </lineage>
</organism>
<evidence type="ECO:0000313" key="3">
    <source>
        <dbReference type="Proteomes" id="UP000324222"/>
    </source>
</evidence>
<keyword evidence="3" id="KW-1185">Reference proteome</keyword>
<reference evidence="2 3" key="1">
    <citation type="submission" date="2019-05" db="EMBL/GenBank/DDBJ databases">
        <title>Another draft genome of Portunus trituberculatus and its Hox gene families provides insights of decapod evolution.</title>
        <authorList>
            <person name="Jeong J.-H."/>
            <person name="Song I."/>
            <person name="Kim S."/>
            <person name="Choi T."/>
            <person name="Kim D."/>
            <person name="Ryu S."/>
            <person name="Kim W."/>
        </authorList>
    </citation>
    <scope>NUCLEOTIDE SEQUENCE [LARGE SCALE GENOMIC DNA]</scope>
    <source>
        <tissue evidence="2">Muscle</tissue>
    </source>
</reference>
<dbReference type="Proteomes" id="UP000324222">
    <property type="component" value="Unassembled WGS sequence"/>
</dbReference>
<name>A0A5B7EH98_PORTR</name>
<comment type="caution">
    <text evidence="2">The sequence shown here is derived from an EMBL/GenBank/DDBJ whole genome shotgun (WGS) entry which is preliminary data.</text>
</comment>
<dbReference type="EMBL" id="VSRR010002658">
    <property type="protein sequence ID" value="MPC32599.1"/>
    <property type="molecule type" value="Genomic_DNA"/>
</dbReference>
<feature type="region of interest" description="Disordered" evidence="1">
    <location>
        <begin position="57"/>
        <end position="97"/>
    </location>
</feature>
<proteinExistence type="predicted"/>
<evidence type="ECO:0000256" key="1">
    <source>
        <dbReference type="SAM" id="MobiDB-lite"/>
    </source>
</evidence>
<gene>
    <name evidence="2" type="ORF">E2C01_025917</name>
</gene>